<comment type="similarity">
    <text evidence="1">Belongs to the CDK5RAP3 family.</text>
</comment>
<reference evidence="2" key="1">
    <citation type="submission" date="2024-03" db="EMBL/GenBank/DDBJ databases">
        <authorList>
            <consortium name="ELIXIR-Norway"/>
            <consortium name="Elixir Norway"/>
        </authorList>
    </citation>
    <scope>NUCLEOTIDE SEQUENCE</scope>
</reference>
<proteinExistence type="inferred from homology"/>
<evidence type="ECO:0000256" key="1">
    <source>
        <dbReference type="ARBA" id="ARBA00007478"/>
    </source>
</evidence>
<dbReference type="Pfam" id="PF05600">
    <property type="entry name" value="CDK5RAP3"/>
    <property type="match status" value="1"/>
</dbReference>
<evidence type="ECO:0000313" key="2">
    <source>
        <dbReference type="EMBL" id="CAK9864501.1"/>
    </source>
</evidence>
<accession>A0ABP1APR7</accession>
<dbReference type="PANTHER" id="PTHR14894">
    <property type="entry name" value="CDK5 REGULATORY SUBUNIT-ASSOCIATED PROTEIN 3"/>
    <property type="match status" value="1"/>
</dbReference>
<gene>
    <name evidence="2" type="ORF">CSSPJE1EN2_LOCUS7496</name>
</gene>
<keyword evidence="3" id="KW-1185">Reference proteome</keyword>
<dbReference type="InterPro" id="IPR008491">
    <property type="entry name" value="CDK5RAP3"/>
</dbReference>
<dbReference type="EMBL" id="OZ023715">
    <property type="protein sequence ID" value="CAK9864501.1"/>
    <property type="molecule type" value="Genomic_DNA"/>
</dbReference>
<evidence type="ECO:0008006" key="4">
    <source>
        <dbReference type="Google" id="ProtNLM"/>
    </source>
</evidence>
<organism evidence="2 3">
    <name type="scientific">Sphagnum jensenii</name>
    <dbReference type="NCBI Taxonomy" id="128206"/>
    <lineage>
        <taxon>Eukaryota</taxon>
        <taxon>Viridiplantae</taxon>
        <taxon>Streptophyta</taxon>
        <taxon>Embryophyta</taxon>
        <taxon>Bryophyta</taxon>
        <taxon>Sphagnophytina</taxon>
        <taxon>Sphagnopsida</taxon>
        <taxon>Sphagnales</taxon>
        <taxon>Sphagnaceae</taxon>
        <taxon>Sphagnum</taxon>
    </lineage>
</organism>
<dbReference type="Proteomes" id="UP001497522">
    <property type="component" value="Chromosome 14"/>
</dbReference>
<sequence>MEHSSSEDPALQLPIDISYSKLADWLVDRRKIPSDWRKKLASLRTRVASALSSSLPRNSDPWLQSLTAENTGYLEARRIRDLLLQANPEARNLFGRLSGSAGEWDAIVKVYEKELLFLGEAAQLMVQYTNYEIPYQKKQIVKVQQQLTDMERKEAEFRHNAAASAVKYQQACQELGIQGNDVRAELMALRKSLPAIFTEVVNAICSDTVGDSLELYQAFVSYAHQGPESGLVLPTLRQVRDHPPAAAASVPDRTEDNKASSAGLLVMSESSPSPEEQEALELKGDIDWNIEDVDSGKVDKGDASINWDIIGHDAGVKIACEAEESGGGIDWGIEQHLITDEAAGTEADNVGSDINWDIGIDTLPSGVTSAAESAQLLEGSTDGVIVKGGDDDEDGGGINWDIDVDDVGVDTLQSGSEETGKVLPVTQDSKIEQEMGRIGCFVQTEYRNRLLDDLCELRAFVKQRLEEMGRHDTAALQNQVQAVMSPACTQHGSDTLLLMTLHIATALELLTARKTRDLSLLVTSSRFLDRLEASLLLKKQNELKLVESSRDLSQKRVTLRNSLTLLWPKQEAAVTRLREVKQNTEKTISSLYDGRPVNIIGDINTMLGPL</sequence>
<evidence type="ECO:0000313" key="3">
    <source>
        <dbReference type="Proteomes" id="UP001497522"/>
    </source>
</evidence>
<protein>
    <recommendedName>
        <fullName evidence="4">CDK5RAP3-like protein</fullName>
    </recommendedName>
</protein>
<name>A0ABP1APR7_9BRYO</name>
<dbReference type="PANTHER" id="PTHR14894:SF0">
    <property type="entry name" value="CDK5 REGULATORY SUBUNIT-ASSOCIATED PROTEIN 3"/>
    <property type="match status" value="1"/>
</dbReference>